<dbReference type="AlphaFoldDB" id="A0A0K9PZI1"/>
<accession>A0A0K9PZI1</accession>
<dbReference type="InterPro" id="IPR053346">
    <property type="entry name" value="Fra_a_1-associated"/>
</dbReference>
<feature type="region of interest" description="Disordered" evidence="1">
    <location>
        <begin position="132"/>
        <end position="152"/>
    </location>
</feature>
<organism evidence="2 3">
    <name type="scientific">Zostera marina</name>
    <name type="common">Eelgrass</name>
    <dbReference type="NCBI Taxonomy" id="29655"/>
    <lineage>
        <taxon>Eukaryota</taxon>
        <taxon>Viridiplantae</taxon>
        <taxon>Streptophyta</taxon>
        <taxon>Embryophyta</taxon>
        <taxon>Tracheophyta</taxon>
        <taxon>Spermatophyta</taxon>
        <taxon>Magnoliopsida</taxon>
        <taxon>Liliopsida</taxon>
        <taxon>Zosteraceae</taxon>
        <taxon>Zostera</taxon>
    </lineage>
</organism>
<dbReference type="PANTHER" id="PTHR35722">
    <property type="entry name" value="MAL D 1-ASSOCIATED PROTEIN"/>
    <property type="match status" value="1"/>
</dbReference>
<evidence type="ECO:0000313" key="3">
    <source>
        <dbReference type="Proteomes" id="UP000036987"/>
    </source>
</evidence>
<evidence type="ECO:0008006" key="4">
    <source>
        <dbReference type="Google" id="ProtNLM"/>
    </source>
</evidence>
<reference evidence="3" key="1">
    <citation type="journal article" date="2016" name="Nature">
        <title>The genome of the seagrass Zostera marina reveals angiosperm adaptation to the sea.</title>
        <authorList>
            <person name="Olsen J.L."/>
            <person name="Rouze P."/>
            <person name="Verhelst B."/>
            <person name="Lin Y.-C."/>
            <person name="Bayer T."/>
            <person name="Collen J."/>
            <person name="Dattolo E."/>
            <person name="De Paoli E."/>
            <person name="Dittami S."/>
            <person name="Maumus F."/>
            <person name="Michel G."/>
            <person name="Kersting A."/>
            <person name="Lauritano C."/>
            <person name="Lohaus R."/>
            <person name="Toepel M."/>
            <person name="Tonon T."/>
            <person name="Vanneste K."/>
            <person name="Amirebrahimi M."/>
            <person name="Brakel J."/>
            <person name="Bostroem C."/>
            <person name="Chovatia M."/>
            <person name="Grimwood J."/>
            <person name="Jenkins J.W."/>
            <person name="Jueterbock A."/>
            <person name="Mraz A."/>
            <person name="Stam W.T."/>
            <person name="Tice H."/>
            <person name="Bornberg-Bauer E."/>
            <person name="Green P.J."/>
            <person name="Pearson G.A."/>
            <person name="Procaccini G."/>
            <person name="Duarte C.M."/>
            <person name="Schmutz J."/>
            <person name="Reusch T.B.H."/>
            <person name="Van de Peer Y."/>
        </authorList>
    </citation>
    <scope>NUCLEOTIDE SEQUENCE [LARGE SCALE GENOMIC DNA]</scope>
    <source>
        <strain evidence="3">cv. Finnish</strain>
    </source>
</reference>
<gene>
    <name evidence="2" type="ORF">ZOSMA_127G00080</name>
</gene>
<evidence type="ECO:0000256" key="1">
    <source>
        <dbReference type="SAM" id="MobiDB-lite"/>
    </source>
</evidence>
<dbReference type="PANTHER" id="PTHR35722:SF1">
    <property type="entry name" value="MAL D 1-ASSOCIATED PROTEIN"/>
    <property type="match status" value="1"/>
</dbReference>
<proteinExistence type="predicted"/>
<dbReference type="Proteomes" id="UP000036987">
    <property type="component" value="Unassembled WGS sequence"/>
</dbReference>
<comment type="caution">
    <text evidence="2">The sequence shown here is derived from an EMBL/GenBank/DDBJ whole genome shotgun (WGS) entry which is preliminary data.</text>
</comment>
<name>A0A0K9PZI1_ZOSMR</name>
<dbReference type="EMBL" id="LFYR01000304">
    <property type="protein sequence ID" value="KMZ74488.1"/>
    <property type="molecule type" value="Genomic_DNA"/>
</dbReference>
<dbReference type="OrthoDB" id="1914474at2759"/>
<protein>
    <recommendedName>
        <fullName evidence="4">Mal d 1-associated protein</fullName>
    </recommendedName>
</protein>
<sequence>MASSDNECEGCSTRRVLKSNCRTEEVEPGKFIRKCDKTEQILRDCVGRPTFVLESNSEHTQEDVTDEVTKGFDGGLSFGSTDPNDQFSFPGLRNDIDIIERNLVHGLNSFLEQAEEFNRDFFQSFRLPPITKEESPKVALDDGRSGDKNNRS</sequence>
<evidence type="ECO:0000313" key="2">
    <source>
        <dbReference type="EMBL" id="KMZ74488.1"/>
    </source>
</evidence>
<keyword evidence="3" id="KW-1185">Reference proteome</keyword>